<accession>A0A4Y2B5M2</accession>
<proteinExistence type="predicted"/>
<evidence type="ECO:0000313" key="1">
    <source>
        <dbReference type="EMBL" id="GBL86596.1"/>
    </source>
</evidence>
<comment type="caution">
    <text evidence="1">The sequence shown here is derived from an EMBL/GenBank/DDBJ whole genome shotgun (WGS) entry which is preliminary data.</text>
</comment>
<name>A0A4Y2B5M2_ARAVE</name>
<organism evidence="1 2">
    <name type="scientific">Araneus ventricosus</name>
    <name type="common">Orbweaver spider</name>
    <name type="synonym">Epeira ventricosa</name>
    <dbReference type="NCBI Taxonomy" id="182803"/>
    <lineage>
        <taxon>Eukaryota</taxon>
        <taxon>Metazoa</taxon>
        <taxon>Ecdysozoa</taxon>
        <taxon>Arthropoda</taxon>
        <taxon>Chelicerata</taxon>
        <taxon>Arachnida</taxon>
        <taxon>Araneae</taxon>
        <taxon>Araneomorphae</taxon>
        <taxon>Entelegynae</taxon>
        <taxon>Araneoidea</taxon>
        <taxon>Araneidae</taxon>
        <taxon>Araneus</taxon>
    </lineage>
</organism>
<protein>
    <submittedName>
        <fullName evidence="1">Uncharacterized protein</fullName>
    </submittedName>
</protein>
<keyword evidence="2" id="KW-1185">Reference proteome</keyword>
<gene>
    <name evidence="1" type="ORF">AVEN_194846_1</name>
</gene>
<dbReference type="AlphaFoldDB" id="A0A4Y2B5M2"/>
<dbReference type="EMBL" id="BGPR01000049">
    <property type="protein sequence ID" value="GBL86596.1"/>
    <property type="molecule type" value="Genomic_DNA"/>
</dbReference>
<dbReference type="Proteomes" id="UP000499080">
    <property type="component" value="Unassembled WGS sequence"/>
</dbReference>
<reference evidence="1 2" key="1">
    <citation type="journal article" date="2019" name="Sci. Rep.">
        <title>Orb-weaving spider Araneus ventricosus genome elucidates the spidroin gene catalogue.</title>
        <authorList>
            <person name="Kono N."/>
            <person name="Nakamura H."/>
            <person name="Ohtoshi R."/>
            <person name="Moran D.A.P."/>
            <person name="Shinohara A."/>
            <person name="Yoshida Y."/>
            <person name="Fujiwara M."/>
            <person name="Mori M."/>
            <person name="Tomita M."/>
            <person name="Arakawa K."/>
        </authorList>
    </citation>
    <scope>NUCLEOTIDE SEQUENCE [LARGE SCALE GENOMIC DNA]</scope>
</reference>
<evidence type="ECO:0000313" key="2">
    <source>
        <dbReference type="Proteomes" id="UP000499080"/>
    </source>
</evidence>
<sequence length="121" mass="13996">MPLFCVLLKGTKTLCKTIISKSDVSNMTFFNPIVTFFSILDWTFNDCLLPLLKCHHLESGSYHLIQEAALHHERLWNVYHLNEGLTESRCVRQCWEGWRTGNDSSPPPRGVPRATVQFFKE</sequence>